<gene>
    <name evidence="4" type="ORF">FAZ21_07785</name>
</gene>
<feature type="transmembrane region" description="Helical" evidence="1">
    <location>
        <begin position="212"/>
        <end position="228"/>
    </location>
</feature>
<dbReference type="OrthoDB" id="5450709at2"/>
<feature type="chain" id="PRO_5020973034" evidence="2">
    <location>
        <begin position="20"/>
        <end position="234"/>
    </location>
</feature>
<evidence type="ECO:0000256" key="2">
    <source>
        <dbReference type="SAM" id="SignalP"/>
    </source>
</evidence>
<reference evidence="4 5" key="1">
    <citation type="submission" date="2019-04" db="EMBL/GenBank/DDBJ databases">
        <title>Chitiniphilus eburnea sp. nov., a novel chitinolytic bacterium isolated from aquaculture sludge.</title>
        <authorList>
            <person name="Sheng M."/>
        </authorList>
    </citation>
    <scope>NUCLEOTIDE SEQUENCE [LARGE SCALE GENOMIC DNA]</scope>
    <source>
        <strain evidence="4 5">HX-2-15</strain>
    </source>
</reference>
<dbReference type="InterPro" id="IPR013424">
    <property type="entry name" value="Ice-binding_C"/>
</dbReference>
<feature type="signal peptide" evidence="2">
    <location>
        <begin position="1"/>
        <end position="19"/>
    </location>
</feature>
<proteinExistence type="predicted"/>
<organism evidence="4 5">
    <name type="scientific">Chitiniphilus eburneus</name>
    <dbReference type="NCBI Taxonomy" id="2571148"/>
    <lineage>
        <taxon>Bacteria</taxon>
        <taxon>Pseudomonadati</taxon>
        <taxon>Pseudomonadota</taxon>
        <taxon>Betaproteobacteria</taxon>
        <taxon>Neisseriales</taxon>
        <taxon>Chitinibacteraceae</taxon>
        <taxon>Chitiniphilus</taxon>
    </lineage>
</organism>
<sequence>MKRFLCAITLGCTPFLAHATVLDLQGMLRIELDGNLGIDVSQANVVRDHYSFLETTITLHPSENWTEILPQGDAGFFEMLAYNVNGYAISGIHATATGYSLSTYHYVPAELHGLITHDRNGSRLLEDWGHLESEWSPDPYEHIAFGGIAPYDFTELIGSAAPASHQFGLTYSYEEQGWAPPNGWGYANVAPPTLTFTLYDPRSLVLSPVPEPTSYALFGVGLLALWGRRARRKK</sequence>
<keyword evidence="1" id="KW-0472">Membrane</keyword>
<evidence type="ECO:0000259" key="3">
    <source>
        <dbReference type="Pfam" id="PF07589"/>
    </source>
</evidence>
<protein>
    <submittedName>
        <fullName evidence="4">PEP-CTERM sorting domain-containing protein</fullName>
    </submittedName>
</protein>
<keyword evidence="5" id="KW-1185">Reference proteome</keyword>
<evidence type="ECO:0000313" key="5">
    <source>
        <dbReference type="Proteomes" id="UP000310016"/>
    </source>
</evidence>
<feature type="domain" description="Ice-binding protein C-terminal" evidence="3">
    <location>
        <begin position="208"/>
        <end position="232"/>
    </location>
</feature>
<evidence type="ECO:0000313" key="4">
    <source>
        <dbReference type="EMBL" id="TJZ74846.1"/>
    </source>
</evidence>
<dbReference type="EMBL" id="SUMF01000005">
    <property type="protein sequence ID" value="TJZ74846.1"/>
    <property type="molecule type" value="Genomic_DNA"/>
</dbReference>
<evidence type="ECO:0000256" key="1">
    <source>
        <dbReference type="SAM" id="Phobius"/>
    </source>
</evidence>
<dbReference type="AlphaFoldDB" id="A0A4U0Q1F9"/>
<comment type="caution">
    <text evidence="4">The sequence shown here is derived from an EMBL/GenBank/DDBJ whole genome shotgun (WGS) entry which is preliminary data.</text>
</comment>
<keyword evidence="1" id="KW-1133">Transmembrane helix</keyword>
<dbReference type="Proteomes" id="UP000310016">
    <property type="component" value="Unassembled WGS sequence"/>
</dbReference>
<name>A0A4U0Q1F9_9NEIS</name>
<keyword evidence="1" id="KW-0812">Transmembrane</keyword>
<accession>A0A4U0Q1F9</accession>
<dbReference type="NCBIfam" id="TIGR02595">
    <property type="entry name" value="PEP_CTERM"/>
    <property type="match status" value="1"/>
</dbReference>
<dbReference type="RefSeq" id="WP_136772700.1">
    <property type="nucleotide sequence ID" value="NZ_CP156074.1"/>
</dbReference>
<keyword evidence="2" id="KW-0732">Signal</keyword>
<dbReference type="Pfam" id="PF07589">
    <property type="entry name" value="PEP-CTERM"/>
    <property type="match status" value="1"/>
</dbReference>